<dbReference type="EMBL" id="JAAMPC010001168">
    <property type="protein sequence ID" value="KAG2241248.1"/>
    <property type="molecule type" value="Genomic_DNA"/>
</dbReference>
<evidence type="ECO:0000313" key="1">
    <source>
        <dbReference type="EMBL" id="KAG2241248.1"/>
    </source>
</evidence>
<dbReference type="Proteomes" id="UP000886595">
    <property type="component" value="Unassembled WGS sequence"/>
</dbReference>
<dbReference type="OrthoDB" id="1110726at2759"/>
<gene>
    <name evidence="1" type="ORF">Bca52824_096768</name>
</gene>
<dbReference type="AlphaFoldDB" id="A0A8X7NZB1"/>
<evidence type="ECO:0000313" key="2">
    <source>
        <dbReference type="Proteomes" id="UP000886595"/>
    </source>
</evidence>
<reference evidence="1 2" key="1">
    <citation type="submission" date="2020-02" db="EMBL/GenBank/DDBJ databases">
        <authorList>
            <person name="Ma Q."/>
            <person name="Huang Y."/>
            <person name="Song X."/>
            <person name="Pei D."/>
        </authorList>
    </citation>
    <scope>NUCLEOTIDE SEQUENCE [LARGE SCALE GENOMIC DNA]</scope>
    <source>
        <strain evidence="1">Sxm20200214</strain>
        <tissue evidence="1">Leaf</tissue>
    </source>
</reference>
<proteinExistence type="predicted"/>
<feature type="non-terminal residue" evidence="1">
    <location>
        <position position="237"/>
    </location>
</feature>
<name>A0A8X7NZB1_BRACI</name>
<keyword evidence="2" id="KW-1185">Reference proteome</keyword>
<comment type="caution">
    <text evidence="1">The sequence shown here is derived from an EMBL/GenBank/DDBJ whole genome shotgun (WGS) entry which is preliminary data.</text>
</comment>
<organism evidence="1 2">
    <name type="scientific">Brassica carinata</name>
    <name type="common">Ethiopian mustard</name>
    <name type="synonym">Abyssinian cabbage</name>
    <dbReference type="NCBI Taxonomy" id="52824"/>
    <lineage>
        <taxon>Eukaryota</taxon>
        <taxon>Viridiplantae</taxon>
        <taxon>Streptophyta</taxon>
        <taxon>Embryophyta</taxon>
        <taxon>Tracheophyta</taxon>
        <taxon>Spermatophyta</taxon>
        <taxon>Magnoliopsida</taxon>
        <taxon>eudicotyledons</taxon>
        <taxon>Gunneridae</taxon>
        <taxon>Pentapetalae</taxon>
        <taxon>rosids</taxon>
        <taxon>malvids</taxon>
        <taxon>Brassicales</taxon>
        <taxon>Brassicaceae</taxon>
        <taxon>Brassiceae</taxon>
        <taxon>Brassica</taxon>
    </lineage>
</organism>
<protein>
    <submittedName>
        <fullName evidence="1">Uncharacterized protein</fullName>
    </submittedName>
</protein>
<sequence>HCCKSTVSGPLEDKNRVMATIKMENDVSVTLSLFDSQAVVLHKKLEDMHVDPKVIFATNINLKMIGGRLFLNATSEMHIYFDKETRNYDADHLKLSYKLVVWDIGLPSAAPLLRAYAKVENVTMAELNNFIITTSSQEIDFLCTGRVSCVDTDKGWCCVACLCAVESCIVPPLHSNVCGAVILMLDVHLFDGVMTKLHNHRASQAVQMLAEERVDPEDSKMPPFIADMDLPGQSHIV</sequence>
<accession>A0A8X7NZB1</accession>